<evidence type="ECO:0000313" key="2">
    <source>
        <dbReference type="EMBL" id="CUU60669.1"/>
    </source>
</evidence>
<accession>A0A0S4QYP3</accession>
<feature type="region of interest" description="Disordered" evidence="1">
    <location>
        <begin position="1"/>
        <end position="37"/>
    </location>
</feature>
<dbReference type="Proteomes" id="UP000198802">
    <property type="component" value="Unassembled WGS sequence"/>
</dbReference>
<organism evidence="2 3">
    <name type="scientific">Parafrankia irregularis</name>
    <dbReference type="NCBI Taxonomy" id="795642"/>
    <lineage>
        <taxon>Bacteria</taxon>
        <taxon>Bacillati</taxon>
        <taxon>Actinomycetota</taxon>
        <taxon>Actinomycetes</taxon>
        <taxon>Frankiales</taxon>
        <taxon>Frankiaceae</taxon>
        <taxon>Parafrankia</taxon>
    </lineage>
</organism>
<name>A0A0S4QYP3_9ACTN</name>
<dbReference type="EMBL" id="FAOZ01000044">
    <property type="protein sequence ID" value="CUU60669.1"/>
    <property type="molecule type" value="Genomic_DNA"/>
</dbReference>
<protein>
    <submittedName>
        <fullName evidence="2">Uncharacterized protein</fullName>
    </submittedName>
</protein>
<evidence type="ECO:0000313" key="3">
    <source>
        <dbReference type="Proteomes" id="UP000198802"/>
    </source>
</evidence>
<dbReference type="AlphaFoldDB" id="A0A0S4QYP3"/>
<evidence type="ECO:0000256" key="1">
    <source>
        <dbReference type="SAM" id="MobiDB-lite"/>
    </source>
</evidence>
<proteinExistence type="predicted"/>
<sequence length="37" mass="3823">MGGTLTPDETPGGGLTMVLSLPTAAEPEREREPEGEP</sequence>
<keyword evidence="3" id="KW-1185">Reference proteome</keyword>
<gene>
    <name evidence="2" type="ORF">Ga0074812_14430</name>
</gene>
<feature type="compositionally biased region" description="Basic and acidic residues" evidence="1">
    <location>
        <begin position="26"/>
        <end position="37"/>
    </location>
</feature>
<reference evidence="3" key="1">
    <citation type="submission" date="2015-11" db="EMBL/GenBank/DDBJ databases">
        <authorList>
            <person name="Varghese N."/>
        </authorList>
    </citation>
    <scope>NUCLEOTIDE SEQUENCE [LARGE SCALE GENOMIC DNA]</scope>
    <source>
        <strain evidence="3">DSM 45899</strain>
    </source>
</reference>